<evidence type="ECO:0000256" key="1">
    <source>
        <dbReference type="SAM" id="Coils"/>
    </source>
</evidence>
<reference evidence="2" key="1">
    <citation type="submission" date="2018-11" db="EMBL/GenBank/DDBJ databases">
        <authorList>
            <person name="Alioto T."/>
            <person name="Alioto T."/>
        </authorList>
    </citation>
    <scope>NUCLEOTIDE SEQUENCE</scope>
</reference>
<proteinExistence type="predicted"/>
<name>A0A8B6BFA6_MYTGA</name>
<organism evidence="2 3">
    <name type="scientific">Mytilus galloprovincialis</name>
    <name type="common">Mediterranean mussel</name>
    <dbReference type="NCBI Taxonomy" id="29158"/>
    <lineage>
        <taxon>Eukaryota</taxon>
        <taxon>Metazoa</taxon>
        <taxon>Spiralia</taxon>
        <taxon>Lophotrochozoa</taxon>
        <taxon>Mollusca</taxon>
        <taxon>Bivalvia</taxon>
        <taxon>Autobranchia</taxon>
        <taxon>Pteriomorphia</taxon>
        <taxon>Mytilida</taxon>
        <taxon>Mytiloidea</taxon>
        <taxon>Mytilidae</taxon>
        <taxon>Mytilinae</taxon>
        <taxon>Mytilus</taxon>
    </lineage>
</organism>
<feature type="coiled-coil region" evidence="1">
    <location>
        <begin position="59"/>
        <end position="93"/>
    </location>
</feature>
<evidence type="ECO:0000313" key="2">
    <source>
        <dbReference type="EMBL" id="VDH88925.1"/>
    </source>
</evidence>
<protein>
    <submittedName>
        <fullName evidence="2">Uncharacterized protein</fullName>
    </submittedName>
</protein>
<keyword evidence="3" id="KW-1185">Reference proteome</keyword>
<dbReference type="AlphaFoldDB" id="A0A8B6BFA6"/>
<keyword evidence="1" id="KW-0175">Coiled coil</keyword>
<dbReference type="Proteomes" id="UP000596742">
    <property type="component" value="Unassembled WGS sequence"/>
</dbReference>
<accession>A0A8B6BFA6</accession>
<gene>
    <name evidence="2" type="ORF">MGAL_10B009898</name>
</gene>
<comment type="caution">
    <text evidence="2">The sequence shown here is derived from an EMBL/GenBank/DDBJ whole genome shotgun (WGS) entry which is preliminary data.</text>
</comment>
<evidence type="ECO:0000313" key="3">
    <source>
        <dbReference type="Proteomes" id="UP000596742"/>
    </source>
</evidence>
<dbReference type="EMBL" id="UYJE01000003">
    <property type="protein sequence ID" value="VDH88925.1"/>
    <property type="molecule type" value="Genomic_DNA"/>
</dbReference>
<sequence>MNFTYARYARCSTEMDEVLSREEAEDLPRKVTPSPDSTEERYISYLIDQCNDIEHIMAEAKITEDADDMTNTLENVKKEYEAKAEKFRELSKKSFRSTIDFQMNLICENSLLISSPLGCLTLSETMEYHRHHVLHHQGSASLPTPSQRCPRHRVGNKQTTRFFHQIHLATFCALERSG</sequence>